<sequence>MKRKELERRAYLAPTLSVYAMQTESQFLAGSEASGNAGTGGTGTADGDAKRGWIDDEEEEETSSIPTRQNLWD</sequence>
<feature type="region of interest" description="Disordered" evidence="1">
    <location>
        <begin position="30"/>
        <end position="73"/>
    </location>
</feature>
<dbReference type="KEGG" id="peo:AS203_09690"/>
<name>A0A0S2KMR6_9BACT</name>
<accession>A0A0S2KMR6</accession>
<keyword evidence="3" id="KW-1185">Reference proteome</keyword>
<evidence type="ECO:0000256" key="1">
    <source>
        <dbReference type="SAM" id="MobiDB-lite"/>
    </source>
</evidence>
<protein>
    <submittedName>
        <fullName evidence="2">Uncharacterized protein</fullName>
    </submittedName>
</protein>
<organism evidence="2 3">
    <name type="scientific">Hoylesella enoeca</name>
    <dbReference type="NCBI Taxonomy" id="76123"/>
    <lineage>
        <taxon>Bacteria</taxon>
        <taxon>Pseudomonadati</taxon>
        <taxon>Bacteroidota</taxon>
        <taxon>Bacteroidia</taxon>
        <taxon>Bacteroidales</taxon>
        <taxon>Prevotellaceae</taxon>
        <taxon>Hoylesella</taxon>
    </lineage>
</organism>
<evidence type="ECO:0000313" key="3">
    <source>
        <dbReference type="Proteomes" id="UP000056252"/>
    </source>
</evidence>
<dbReference type="AlphaFoldDB" id="A0A0S2KMR6"/>
<gene>
    <name evidence="2" type="ORF">AS203_09690</name>
</gene>
<proteinExistence type="predicted"/>
<dbReference type="Proteomes" id="UP000056252">
    <property type="component" value="Chromosome"/>
</dbReference>
<evidence type="ECO:0000313" key="2">
    <source>
        <dbReference type="EMBL" id="ALO49327.1"/>
    </source>
</evidence>
<feature type="compositionally biased region" description="Polar residues" evidence="1">
    <location>
        <begin position="63"/>
        <end position="73"/>
    </location>
</feature>
<dbReference type="EMBL" id="CP013195">
    <property type="protein sequence ID" value="ALO49327.1"/>
    <property type="molecule type" value="Genomic_DNA"/>
</dbReference>
<dbReference type="RefSeq" id="WP_025065318.1">
    <property type="nucleotide sequence ID" value="NZ_CP013195.1"/>
</dbReference>
<reference evidence="3" key="1">
    <citation type="submission" date="2015-11" db="EMBL/GenBank/DDBJ databases">
        <authorList>
            <person name="Holder M.E."/>
            <person name="Ajami N.J."/>
            <person name="Petrosino J.F."/>
        </authorList>
    </citation>
    <scope>NUCLEOTIDE SEQUENCE [LARGE SCALE GENOMIC DNA]</scope>
    <source>
        <strain evidence="3">F0113</strain>
    </source>
</reference>